<dbReference type="EMBL" id="CAKXZS010000023">
    <property type="protein sequence ID" value="CAH2402128.1"/>
    <property type="molecule type" value="Genomic_DNA"/>
</dbReference>
<evidence type="ECO:0000256" key="2">
    <source>
        <dbReference type="ARBA" id="ARBA00004752"/>
    </source>
</evidence>
<dbReference type="Pfam" id="PF07943">
    <property type="entry name" value="PBP5_C"/>
    <property type="match status" value="1"/>
</dbReference>
<gene>
    <name evidence="16" type="ORF">MES4922_30502</name>
</gene>
<evidence type="ECO:0000256" key="4">
    <source>
        <dbReference type="ARBA" id="ARBA00012448"/>
    </source>
</evidence>
<evidence type="ECO:0000256" key="7">
    <source>
        <dbReference type="ARBA" id="ARBA00022729"/>
    </source>
</evidence>
<comment type="pathway">
    <text evidence="2">Cell wall biogenesis; peptidoglycan biosynthesis.</text>
</comment>
<evidence type="ECO:0000256" key="8">
    <source>
        <dbReference type="ARBA" id="ARBA00022801"/>
    </source>
</evidence>
<evidence type="ECO:0000256" key="14">
    <source>
        <dbReference type="SAM" id="SignalP"/>
    </source>
</evidence>
<dbReference type="Pfam" id="PF00768">
    <property type="entry name" value="Peptidase_S11"/>
    <property type="match status" value="1"/>
</dbReference>
<dbReference type="SMART" id="SM00936">
    <property type="entry name" value="PBP5_C"/>
    <property type="match status" value="1"/>
</dbReference>
<dbReference type="InterPro" id="IPR018044">
    <property type="entry name" value="Peptidase_S11"/>
</dbReference>
<keyword evidence="8 16" id="KW-0378">Hydrolase</keyword>
<feature type="domain" description="Peptidase S11 D-Ala-D-Ala carboxypeptidase A C-terminal" evidence="15">
    <location>
        <begin position="278"/>
        <end position="368"/>
    </location>
</feature>
<comment type="caution">
    <text evidence="16">The sequence shown here is derived from an EMBL/GenBank/DDBJ whole genome shotgun (WGS) entry which is preliminary data.</text>
</comment>
<dbReference type="PANTHER" id="PTHR21581:SF6">
    <property type="entry name" value="TRAFFICKING PROTEIN PARTICLE COMPLEX SUBUNIT 12"/>
    <property type="match status" value="1"/>
</dbReference>
<protein>
    <recommendedName>
        <fullName evidence="4">serine-type D-Ala-D-Ala carboxypeptidase</fullName>
        <ecNumber evidence="4">3.4.16.4</ecNumber>
    </recommendedName>
</protein>
<dbReference type="PANTHER" id="PTHR21581">
    <property type="entry name" value="D-ALANYL-D-ALANINE CARBOXYPEPTIDASE"/>
    <property type="match status" value="1"/>
</dbReference>
<feature type="signal peptide" evidence="14">
    <location>
        <begin position="1"/>
        <end position="27"/>
    </location>
</feature>
<dbReference type="PRINTS" id="PR00725">
    <property type="entry name" value="DADACBPTASE1"/>
</dbReference>
<evidence type="ECO:0000256" key="3">
    <source>
        <dbReference type="ARBA" id="ARBA00007164"/>
    </source>
</evidence>
<keyword evidence="17" id="KW-1185">Reference proteome</keyword>
<evidence type="ECO:0000256" key="13">
    <source>
        <dbReference type="RuleBase" id="RU004016"/>
    </source>
</evidence>
<dbReference type="Gene3D" id="2.60.410.10">
    <property type="entry name" value="D-Ala-D-Ala carboxypeptidase, C-terminal domain"/>
    <property type="match status" value="1"/>
</dbReference>
<keyword evidence="10" id="KW-0573">Peptidoglycan synthesis</keyword>
<dbReference type="Gene3D" id="3.40.710.10">
    <property type="entry name" value="DD-peptidase/beta-lactamase superfamily"/>
    <property type="match status" value="1"/>
</dbReference>
<dbReference type="InterPro" id="IPR012907">
    <property type="entry name" value="Peptidase_S11_C"/>
</dbReference>
<evidence type="ECO:0000256" key="11">
    <source>
        <dbReference type="ARBA" id="ARBA00023316"/>
    </source>
</evidence>
<name>A0ABM9E0M4_9HYPH</name>
<dbReference type="InterPro" id="IPR001967">
    <property type="entry name" value="Peptidase_S11_N"/>
</dbReference>
<comment type="function">
    <text evidence="1">Removes C-terminal D-alanyl residues from sugar-peptide cell wall precursors.</text>
</comment>
<evidence type="ECO:0000256" key="9">
    <source>
        <dbReference type="ARBA" id="ARBA00022960"/>
    </source>
</evidence>
<evidence type="ECO:0000313" key="17">
    <source>
        <dbReference type="Proteomes" id="UP001152604"/>
    </source>
</evidence>
<dbReference type="EC" id="3.4.16.4" evidence="4"/>
<dbReference type="InterPro" id="IPR015956">
    <property type="entry name" value="Peniciliin-bd_prot_C_sf"/>
</dbReference>
<evidence type="ECO:0000256" key="1">
    <source>
        <dbReference type="ARBA" id="ARBA00003217"/>
    </source>
</evidence>
<dbReference type="RefSeq" id="WP_254026160.1">
    <property type="nucleotide sequence ID" value="NZ_CAKXZS010000023.1"/>
</dbReference>
<dbReference type="InterPro" id="IPR037167">
    <property type="entry name" value="Peptidase_S11_C_sf"/>
</dbReference>
<dbReference type="SUPFAM" id="SSF56601">
    <property type="entry name" value="beta-lactamase/transpeptidase-like"/>
    <property type="match status" value="1"/>
</dbReference>
<organism evidence="16 17">
    <name type="scientific">Mesorhizobium ventifaucium</name>
    <dbReference type="NCBI Taxonomy" id="666020"/>
    <lineage>
        <taxon>Bacteria</taxon>
        <taxon>Pseudomonadati</taxon>
        <taxon>Pseudomonadota</taxon>
        <taxon>Alphaproteobacteria</taxon>
        <taxon>Hyphomicrobiales</taxon>
        <taxon>Phyllobacteriaceae</taxon>
        <taxon>Mesorhizobium</taxon>
    </lineage>
</organism>
<accession>A0ABM9E0M4</accession>
<reference evidence="16" key="1">
    <citation type="submission" date="2022-03" db="EMBL/GenBank/DDBJ databases">
        <authorList>
            <person name="Brunel B."/>
        </authorList>
    </citation>
    <scope>NUCLEOTIDE SEQUENCE</scope>
    <source>
        <strain evidence="16">STM4922sample</strain>
    </source>
</reference>
<evidence type="ECO:0000259" key="15">
    <source>
        <dbReference type="SMART" id="SM00936"/>
    </source>
</evidence>
<keyword evidence="5 16" id="KW-0121">Carboxypeptidase</keyword>
<evidence type="ECO:0000256" key="6">
    <source>
        <dbReference type="ARBA" id="ARBA00022670"/>
    </source>
</evidence>
<dbReference type="GO" id="GO:0009002">
    <property type="term" value="F:serine-type D-Ala-D-Ala carboxypeptidase activity"/>
    <property type="evidence" value="ECO:0007669"/>
    <property type="project" value="UniProtKB-EC"/>
</dbReference>
<feature type="chain" id="PRO_5047159200" description="serine-type D-Ala-D-Ala carboxypeptidase" evidence="14">
    <location>
        <begin position="28"/>
        <end position="388"/>
    </location>
</feature>
<dbReference type="SUPFAM" id="SSF69189">
    <property type="entry name" value="Penicillin-binding protein associated domain"/>
    <property type="match status" value="1"/>
</dbReference>
<evidence type="ECO:0000256" key="12">
    <source>
        <dbReference type="ARBA" id="ARBA00034000"/>
    </source>
</evidence>
<dbReference type="InterPro" id="IPR012338">
    <property type="entry name" value="Beta-lactam/transpept-like"/>
</dbReference>
<comment type="similarity">
    <text evidence="3 13">Belongs to the peptidase S11 family.</text>
</comment>
<evidence type="ECO:0000313" key="16">
    <source>
        <dbReference type="EMBL" id="CAH2402128.1"/>
    </source>
</evidence>
<keyword evidence="6" id="KW-0645">Protease</keyword>
<keyword evidence="9" id="KW-0133">Cell shape</keyword>
<sequence length="388" mass="41575">MKFRFAAPLAGLLGFGLLLLSLAPAAAQLFETKAAQAFMIDAETGTVLFSKDADRPIQPASLAKLMTMEVVFNAIKSGRVTLNDTFVVSENAWRTGGAPSGTSTMFAQLKSTIRLEDLIQGVTVQAANDGCIIIAEGFAGSEANFATEMTERARQIGLKKSTFVNATGLPADGQQTTVRELALLALHIWREYPDLYRYYGQKDFTWNKITQRNRNPLLAMDIGADGLAIGRSEVSGFGIVGSASHGGRRVIAAMSGLASDRERAEEARKLLDWGLRSFEKTEIFAKDEVVGEAQVFGGAKSGVALKAKAPVVIFLPIANRDKLTARIVYEGPVAAPVEEGQPVGALRVWIGDTLSQETPLFAAESVGVGSLPQRALDAAKELAVGWLR</sequence>
<evidence type="ECO:0000256" key="5">
    <source>
        <dbReference type="ARBA" id="ARBA00022645"/>
    </source>
</evidence>
<dbReference type="Proteomes" id="UP001152604">
    <property type="component" value="Unassembled WGS sequence"/>
</dbReference>
<proteinExistence type="inferred from homology"/>
<keyword evidence="11" id="KW-0961">Cell wall biogenesis/degradation</keyword>
<comment type="catalytic activity">
    <reaction evidence="12">
        <text>Preferential cleavage: (Ac)2-L-Lys-D-Ala-|-D-Ala. Also transpeptidation of peptidyl-alanyl moieties that are N-acyl substituents of D-alanine.</text>
        <dbReference type="EC" id="3.4.16.4"/>
    </reaction>
</comment>
<evidence type="ECO:0000256" key="10">
    <source>
        <dbReference type="ARBA" id="ARBA00022984"/>
    </source>
</evidence>
<keyword evidence="7 14" id="KW-0732">Signal</keyword>